<dbReference type="PROSITE" id="PS50850">
    <property type="entry name" value="MFS"/>
    <property type="match status" value="1"/>
</dbReference>
<keyword evidence="2" id="KW-1003">Cell membrane</keyword>
<evidence type="ECO:0000256" key="3">
    <source>
        <dbReference type="ARBA" id="ARBA00022692"/>
    </source>
</evidence>
<feature type="domain" description="Major facilitator superfamily (MFS) profile" evidence="7">
    <location>
        <begin position="15"/>
        <end position="404"/>
    </location>
</feature>
<dbReference type="InterPro" id="IPR020846">
    <property type="entry name" value="MFS_dom"/>
</dbReference>
<evidence type="ECO:0000313" key="9">
    <source>
        <dbReference type="Proteomes" id="UP001204320"/>
    </source>
</evidence>
<dbReference type="Gene3D" id="1.20.1250.20">
    <property type="entry name" value="MFS general substrate transporter like domains"/>
    <property type="match status" value="2"/>
</dbReference>
<gene>
    <name evidence="8" type="ORF">NVS32_10785</name>
</gene>
<reference evidence="8 9" key="1">
    <citation type="submission" date="2022-08" db="EMBL/GenBank/DDBJ databases">
        <title>Tractidigestivibacter montrealensis type strain KD21.</title>
        <authorList>
            <person name="Diop K."/>
            <person name="Richard C."/>
            <person name="Routy B."/>
        </authorList>
    </citation>
    <scope>NUCLEOTIDE SEQUENCE [LARGE SCALE GENOMIC DNA]</scope>
    <source>
        <strain evidence="8 9">KD21</strain>
    </source>
</reference>
<feature type="transmembrane region" description="Helical" evidence="6">
    <location>
        <begin position="268"/>
        <end position="286"/>
    </location>
</feature>
<protein>
    <submittedName>
        <fullName evidence="8">MFS transporter</fullName>
    </submittedName>
</protein>
<organism evidence="8 9">
    <name type="scientific">Tractidigestivibacter montrealensis</name>
    <dbReference type="NCBI Taxonomy" id="2972466"/>
    <lineage>
        <taxon>Bacteria</taxon>
        <taxon>Bacillati</taxon>
        <taxon>Actinomycetota</taxon>
        <taxon>Coriobacteriia</taxon>
        <taxon>Coriobacteriales</taxon>
        <taxon>Atopobiaceae</taxon>
        <taxon>Tractidigestivibacter</taxon>
    </lineage>
</organism>
<feature type="transmembrane region" description="Helical" evidence="6">
    <location>
        <begin position="227"/>
        <end position="248"/>
    </location>
</feature>
<feature type="transmembrane region" description="Helical" evidence="6">
    <location>
        <begin position="293"/>
        <end position="312"/>
    </location>
</feature>
<evidence type="ECO:0000259" key="7">
    <source>
        <dbReference type="PROSITE" id="PS50850"/>
    </source>
</evidence>
<evidence type="ECO:0000313" key="8">
    <source>
        <dbReference type="EMBL" id="MCR9037428.1"/>
    </source>
</evidence>
<dbReference type="Proteomes" id="UP001204320">
    <property type="component" value="Unassembled WGS sequence"/>
</dbReference>
<dbReference type="EMBL" id="JANSKA010000011">
    <property type="protein sequence ID" value="MCR9037428.1"/>
    <property type="molecule type" value="Genomic_DNA"/>
</dbReference>
<accession>A0ABT1ZB69</accession>
<proteinExistence type="predicted"/>
<evidence type="ECO:0000256" key="5">
    <source>
        <dbReference type="ARBA" id="ARBA00023136"/>
    </source>
</evidence>
<comment type="subcellular location">
    <subcellularLocation>
        <location evidence="1">Cell membrane</location>
        <topology evidence="1">Multi-pass membrane protein</topology>
    </subcellularLocation>
</comment>
<dbReference type="PANTHER" id="PTHR43124">
    <property type="entry name" value="PURINE EFFLUX PUMP PBUE"/>
    <property type="match status" value="1"/>
</dbReference>
<keyword evidence="4 6" id="KW-1133">Transmembrane helix</keyword>
<evidence type="ECO:0000256" key="4">
    <source>
        <dbReference type="ARBA" id="ARBA00022989"/>
    </source>
</evidence>
<feature type="transmembrane region" description="Helical" evidence="6">
    <location>
        <begin position="12"/>
        <end position="36"/>
    </location>
</feature>
<keyword evidence="9" id="KW-1185">Reference proteome</keyword>
<feature type="transmembrane region" description="Helical" evidence="6">
    <location>
        <begin position="143"/>
        <end position="163"/>
    </location>
</feature>
<dbReference type="InterPro" id="IPR011701">
    <property type="entry name" value="MFS"/>
</dbReference>
<evidence type="ECO:0000256" key="6">
    <source>
        <dbReference type="SAM" id="Phobius"/>
    </source>
</evidence>
<dbReference type="RefSeq" id="WP_258499824.1">
    <property type="nucleotide sequence ID" value="NZ_JANSKA010000011.1"/>
</dbReference>
<keyword evidence="3 6" id="KW-0812">Transmembrane</keyword>
<comment type="caution">
    <text evidence="8">The sequence shown here is derived from an EMBL/GenBank/DDBJ whole genome shotgun (WGS) entry which is preliminary data.</text>
</comment>
<feature type="transmembrane region" description="Helical" evidence="6">
    <location>
        <begin position="88"/>
        <end position="109"/>
    </location>
</feature>
<evidence type="ECO:0000256" key="2">
    <source>
        <dbReference type="ARBA" id="ARBA00022475"/>
    </source>
</evidence>
<name>A0ABT1ZB69_9ACTN</name>
<dbReference type="InterPro" id="IPR036259">
    <property type="entry name" value="MFS_trans_sf"/>
</dbReference>
<dbReference type="SUPFAM" id="SSF103473">
    <property type="entry name" value="MFS general substrate transporter"/>
    <property type="match status" value="1"/>
</dbReference>
<feature type="transmembrane region" description="Helical" evidence="6">
    <location>
        <begin position="115"/>
        <end position="136"/>
    </location>
</feature>
<evidence type="ECO:0000256" key="1">
    <source>
        <dbReference type="ARBA" id="ARBA00004651"/>
    </source>
</evidence>
<dbReference type="InterPro" id="IPR050189">
    <property type="entry name" value="MFS_Efflux_Transporters"/>
</dbReference>
<keyword evidence="5 6" id="KW-0472">Membrane</keyword>
<feature type="transmembrane region" description="Helical" evidence="6">
    <location>
        <begin position="377"/>
        <end position="399"/>
    </location>
</feature>
<dbReference type="Pfam" id="PF07690">
    <property type="entry name" value="MFS_1"/>
    <property type="match status" value="1"/>
</dbReference>
<feature type="transmembrane region" description="Helical" evidence="6">
    <location>
        <begin position="175"/>
        <end position="194"/>
    </location>
</feature>
<sequence>MKGTVQDTSQTDGGVAPVLVLVVTLVAMTAGSVYMNKVSPVLTNMVSDLGITTADAGMLISIFTLSGIFLSIPMGVLTTKYGAYRAGIFSLAALVVGSAVGAVATTYPLMLASRFIEGIGLMFLATIGPSIVGGAFSNEKRGTAMGILMCFMAIGQILDLNLAPIMAEAGSWRSFWWLSTGLAAVGLVLWVVVIRGVPSAMDTPPAVSGERGEAGFALGQVLRNGGVWLVAAAFFTFMVAHMGAFNFLPTFLTEVGGVSSTTAGSLTSIASVIGIPVGVVGGIIADKVGSRKWPLAVALGLLGVLLLLIPVFPSASYAPMMVLYGCVSMEEAGYCKTGASEVVEPALRSTSTAVVNTAQWAGAFLGSTVFGVCLGSVGWNASFAIMAVVAFVGAVATVLNRRLR</sequence>
<feature type="transmembrane region" description="Helical" evidence="6">
    <location>
        <begin position="56"/>
        <end position="76"/>
    </location>
</feature>
<dbReference type="PANTHER" id="PTHR43124:SF3">
    <property type="entry name" value="CHLORAMPHENICOL EFFLUX PUMP RV0191"/>
    <property type="match status" value="1"/>
</dbReference>